<dbReference type="AlphaFoldDB" id="A0A9P6R5L2"/>
<feature type="compositionally biased region" description="Low complexity" evidence="1">
    <location>
        <begin position="198"/>
        <end position="239"/>
    </location>
</feature>
<accession>A0A9P6R5L2</accession>
<feature type="region of interest" description="Disordered" evidence="1">
    <location>
        <begin position="180"/>
        <end position="239"/>
    </location>
</feature>
<dbReference type="OrthoDB" id="2407493at2759"/>
<keyword evidence="3" id="KW-1185">Reference proteome</keyword>
<gene>
    <name evidence="2" type="ORF">BGZ99_009039</name>
</gene>
<reference evidence="2" key="1">
    <citation type="journal article" date="2020" name="Fungal Divers.">
        <title>Resolving the Mortierellaceae phylogeny through synthesis of multi-gene phylogenetics and phylogenomics.</title>
        <authorList>
            <person name="Vandepol N."/>
            <person name="Liber J."/>
            <person name="Desiro A."/>
            <person name="Na H."/>
            <person name="Kennedy M."/>
            <person name="Barry K."/>
            <person name="Grigoriev I.V."/>
            <person name="Miller A.N."/>
            <person name="O'Donnell K."/>
            <person name="Stajich J.E."/>
            <person name="Bonito G."/>
        </authorList>
    </citation>
    <scope>NUCLEOTIDE SEQUENCE</scope>
    <source>
        <strain evidence="2">REB-010B</strain>
    </source>
</reference>
<evidence type="ECO:0000256" key="1">
    <source>
        <dbReference type="SAM" id="MobiDB-lite"/>
    </source>
</evidence>
<feature type="compositionally biased region" description="Polar residues" evidence="1">
    <location>
        <begin position="257"/>
        <end position="283"/>
    </location>
</feature>
<proteinExistence type="predicted"/>
<feature type="compositionally biased region" description="Low complexity" evidence="1">
    <location>
        <begin position="11"/>
        <end position="25"/>
    </location>
</feature>
<feature type="region of interest" description="Disordered" evidence="1">
    <location>
        <begin position="1"/>
        <end position="26"/>
    </location>
</feature>
<feature type="region of interest" description="Disordered" evidence="1">
    <location>
        <begin position="252"/>
        <end position="283"/>
    </location>
</feature>
<dbReference type="Proteomes" id="UP000738325">
    <property type="component" value="Unassembled WGS sequence"/>
</dbReference>
<dbReference type="Gene3D" id="3.30.710.10">
    <property type="entry name" value="Potassium Channel Kv1.1, Chain A"/>
    <property type="match status" value="1"/>
</dbReference>
<feature type="compositionally biased region" description="Polar residues" evidence="1">
    <location>
        <begin position="188"/>
        <end position="197"/>
    </location>
</feature>
<evidence type="ECO:0000313" key="2">
    <source>
        <dbReference type="EMBL" id="KAG0313151.1"/>
    </source>
</evidence>
<dbReference type="InterPro" id="IPR011333">
    <property type="entry name" value="SKP1/BTB/POZ_sf"/>
</dbReference>
<name>A0A9P6R5L2_9FUNG</name>
<organism evidence="2 3">
    <name type="scientific">Dissophora globulifera</name>
    <dbReference type="NCBI Taxonomy" id="979702"/>
    <lineage>
        <taxon>Eukaryota</taxon>
        <taxon>Fungi</taxon>
        <taxon>Fungi incertae sedis</taxon>
        <taxon>Mucoromycota</taxon>
        <taxon>Mortierellomycotina</taxon>
        <taxon>Mortierellomycetes</taxon>
        <taxon>Mortierellales</taxon>
        <taxon>Mortierellaceae</taxon>
        <taxon>Dissophora</taxon>
    </lineage>
</organism>
<comment type="caution">
    <text evidence="2">The sequence shown here is derived from an EMBL/GenBank/DDBJ whole genome shotgun (WGS) entry which is preliminary data.</text>
</comment>
<dbReference type="PANTHER" id="PTHR24413">
    <property type="entry name" value="SPECKLE-TYPE POZ PROTEIN"/>
    <property type="match status" value="1"/>
</dbReference>
<dbReference type="EMBL" id="JAAAIP010000739">
    <property type="protein sequence ID" value="KAG0313151.1"/>
    <property type="molecule type" value="Genomic_DNA"/>
</dbReference>
<protein>
    <submittedName>
        <fullName evidence="2">Uncharacterized protein</fullName>
    </submittedName>
</protein>
<sequence length="554" mass="59903">MLSNPRIEKCATGAGTGSPTATPSTDKGTLISNDMIFELSEGGPKSEKQNPKYRALIFVRGGKTFSVFCSRDHTGYASVDLGPVAENTYEGFDYVSVLDTSNKVLTLHIVGKKTWRGISIPVRESLIKENEAYRFKVAFRATSSTHLFPPHATYPVSAGVSYWRFLMPPELWVDKKQAGSKQPVLPNSAPSLSMSTQASASVSASPSARVSPSARASPSAAASPSARASPSVTASPSSIASPLATATATAIKPSPAVNGTSSTAVPPQTGYEQKTAPSPGLDTSVSESLAAFMESNPHQFQNIKLEPPLGVSFKGLDNSDDGYDVHFYHHDSYSGIHNVIGARRAALSAYSALLQFVELTEALAQEVADKIHLNLSRPFPSTSQQQQQRIRRPVMVDISNFPFSAFRALMYFVCSSDIESIMWNTSAWGLIRPLPMPTTPTTTIASTLTSSTLYFGELLILAHIFGVHELFQMCVNLIKSKITVDNVIQILVHFGAQSEVLKQTAMTFIKENYNEIFAGDGPFKQLMSYEGGSQLMADIMKMMATTIVSAKQEQ</sequence>
<evidence type="ECO:0000313" key="3">
    <source>
        <dbReference type="Proteomes" id="UP000738325"/>
    </source>
</evidence>